<feature type="domain" description="N-acetyltransferase" evidence="4">
    <location>
        <begin position="1"/>
        <end position="160"/>
    </location>
</feature>
<evidence type="ECO:0000256" key="3">
    <source>
        <dbReference type="ARBA" id="ARBA00023315"/>
    </source>
</evidence>
<dbReference type="FunFam" id="3.40.630.30:FF:000064">
    <property type="entry name" value="GNAT family acetyltransferase"/>
    <property type="match status" value="1"/>
</dbReference>
<gene>
    <name evidence="5" type="ORF">BBK14_01350</name>
</gene>
<dbReference type="Gene3D" id="3.40.630.30">
    <property type="match status" value="1"/>
</dbReference>
<dbReference type="SUPFAM" id="SSF55729">
    <property type="entry name" value="Acyl-CoA N-acyltransferases (Nat)"/>
    <property type="match status" value="1"/>
</dbReference>
<dbReference type="Pfam" id="PF00583">
    <property type="entry name" value="Acetyltransf_1"/>
    <property type="match status" value="1"/>
</dbReference>
<evidence type="ECO:0000313" key="6">
    <source>
        <dbReference type="Proteomes" id="UP000179769"/>
    </source>
</evidence>
<name>A0A1S1RLK2_9ACTN</name>
<comment type="similarity">
    <text evidence="1">Belongs to the acetyltransferase family.</text>
</comment>
<dbReference type="CDD" id="cd04301">
    <property type="entry name" value="NAT_SF"/>
    <property type="match status" value="1"/>
</dbReference>
<dbReference type="PROSITE" id="PS51186">
    <property type="entry name" value="GNAT"/>
    <property type="match status" value="1"/>
</dbReference>
<protein>
    <submittedName>
        <fullName evidence="5">Acetyltransferase</fullName>
    </submittedName>
</protein>
<evidence type="ECO:0000313" key="5">
    <source>
        <dbReference type="EMBL" id="OHV46927.1"/>
    </source>
</evidence>
<reference evidence="6" key="1">
    <citation type="submission" date="2016-07" db="EMBL/GenBank/DDBJ databases">
        <title>Frankia sp. NRRL B-16219 Genome sequencing.</title>
        <authorList>
            <person name="Ghodhbane-Gtari F."/>
            <person name="Swanson E."/>
            <person name="Gueddou A."/>
            <person name="Louati M."/>
            <person name="Nouioui I."/>
            <person name="Hezbri K."/>
            <person name="Abebe-Akele F."/>
            <person name="Simpson S."/>
            <person name="Morris K."/>
            <person name="Thomas K."/>
            <person name="Gtari M."/>
            <person name="Tisa L.S."/>
        </authorList>
    </citation>
    <scope>NUCLEOTIDE SEQUENCE [LARGE SCALE GENOMIC DNA]</scope>
    <source>
        <strain evidence="6">NRRL B-16219</strain>
    </source>
</reference>
<dbReference type="InterPro" id="IPR000182">
    <property type="entry name" value="GNAT_dom"/>
</dbReference>
<evidence type="ECO:0000256" key="2">
    <source>
        <dbReference type="ARBA" id="ARBA00022679"/>
    </source>
</evidence>
<accession>A0A1S1RLK2</accession>
<dbReference type="RefSeq" id="WP_071059381.1">
    <property type="nucleotide sequence ID" value="NZ_MAXA01000001.1"/>
</dbReference>
<dbReference type="InterPro" id="IPR051016">
    <property type="entry name" value="Diverse_Substrate_AcTransf"/>
</dbReference>
<keyword evidence="6" id="KW-1185">Reference proteome</keyword>
<dbReference type="GO" id="GO:0008080">
    <property type="term" value="F:N-acetyltransferase activity"/>
    <property type="evidence" value="ECO:0007669"/>
    <property type="project" value="TreeGrafter"/>
</dbReference>
<dbReference type="PANTHER" id="PTHR10545:SF29">
    <property type="entry name" value="GH14572P-RELATED"/>
    <property type="match status" value="1"/>
</dbReference>
<evidence type="ECO:0000256" key="1">
    <source>
        <dbReference type="ARBA" id="ARBA00008694"/>
    </source>
</evidence>
<dbReference type="AlphaFoldDB" id="A0A1S1RLK2"/>
<keyword evidence="3" id="KW-0012">Acyltransferase</keyword>
<keyword evidence="2 5" id="KW-0808">Transferase</keyword>
<dbReference type="InterPro" id="IPR016181">
    <property type="entry name" value="Acyl_CoA_acyltransferase"/>
</dbReference>
<comment type="caution">
    <text evidence="5">The sequence shown here is derived from an EMBL/GenBank/DDBJ whole genome shotgun (WGS) entry which is preliminary data.</text>
</comment>
<dbReference type="Proteomes" id="UP000179769">
    <property type="component" value="Unassembled WGS sequence"/>
</dbReference>
<proteinExistence type="inferred from homology"/>
<dbReference type="PANTHER" id="PTHR10545">
    <property type="entry name" value="DIAMINE N-ACETYLTRANSFERASE"/>
    <property type="match status" value="1"/>
</dbReference>
<dbReference type="EMBL" id="MAXA01000001">
    <property type="protein sequence ID" value="OHV46927.1"/>
    <property type="molecule type" value="Genomic_DNA"/>
</dbReference>
<sequence>MIRPARHGDVEAVLALVRGLAAYEREPDAVAMTADDLTMALFGDPPAAHCLVAGSPNPAGDVADVVGFAMWHPTFSTWTGKSGMYLIDLFVRPEHRRAGHGRELLTELARICGRRGYLRLEWAVLDWNTPAHAFYRSVGAAPTSEWTTWRLDARAIDTLAGPRSHHDSVT</sequence>
<dbReference type="OrthoDB" id="9805924at2"/>
<evidence type="ECO:0000259" key="4">
    <source>
        <dbReference type="PROSITE" id="PS51186"/>
    </source>
</evidence>
<organism evidence="5 6">
    <name type="scientific">Parafrankia soli</name>
    <dbReference type="NCBI Taxonomy" id="2599596"/>
    <lineage>
        <taxon>Bacteria</taxon>
        <taxon>Bacillati</taxon>
        <taxon>Actinomycetota</taxon>
        <taxon>Actinomycetes</taxon>
        <taxon>Frankiales</taxon>
        <taxon>Frankiaceae</taxon>
        <taxon>Parafrankia</taxon>
    </lineage>
</organism>